<accession>A0A1G9QFW6</accession>
<keyword evidence="3" id="KW-1185">Reference proteome</keyword>
<dbReference type="STRING" id="137658.SAMN05216186_1541"/>
<dbReference type="Pfam" id="PF05594">
    <property type="entry name" value="Fil_haemagg"/>
    <property type="match status" value="5"/>
</dbReference>
<dbReference type="InterPro" id="IPR008619">
    <property type="entry name" value="Filamentous_hemagglutn_rpt"/>
</dbReference>
<feature type="non-terminal residue" evidence="2">
    <location>
        <position position="1076"/>
    </location>
</feature>
<dbReference type="InterPro" id="IPR025157">
    <property type="entry name" value="Hemagglutinin_rpt"/>
</dbReference>
<evidence type="ECO:0000256" key="1">
    <source>
        <dbReference type="SAM" id="MobiDB-lite"/>
    </source>
</evidence>
<reference evidence="2 3" key="1">
    <citation type="submission" date="2016-10" db="EMBL/GenBank/DDBJ databases">
        <authorList>
            <person name="de Groot N.N."/>
        </authorList>
    </citation>
    <scope>NUCLEOTIDE SEQUENCE [LARGE SCALE GENOMIC DNA]</scope>
    <source>
        <strain evidence="2 3">JCM 21544</strain>
    </source>
</reference>
<feature type="region of interest" description="Disordered" evidence="1">
    <location>
        <begin position="1030"/>
        <end position="1051"/>
    </location>
</feature>
<evidence type="ECO:0000313" key="2">
    <source>
        <dbReference type="EMBL" id="SDM09909.1"/>
    </source>
</evidence>
<dbReference type="NCBIfam" id="TIGR01731">
    <property type="entry name" value="fil_hemag_20aa"/>
    <property type="match status" value="10"/>
</dbReference>
<dbReference type="Pfam" id="PF13332">
    <property type="entry name" value="Fil_haemagg_2"/>
    <property type="match status" value="3"/>
</dbReference>
<dbReference type="Proteomes" id="UP000198706">
    <property type="component" value="Unassembled WGS sequence"/>
</dbReference>
<dbReference type="GO" id="GO:0003824">
    <property type="term" value="F:catalytic activity"/>
    <property type="evidence" value="ECO:0007669"/>
    <property type="project" value="UniProtKB-ARBA"/>
</dbReference>
<protein>
    <submittedName>
        <fullName evidence="2">Filamentous hemagglutinin</fullName>
    </submittedName>
</protein>
<dbReference type="AlphaFoldDB" id="A0A1G9QFW6"/>
<organism evidence="2 3">
    <name type="scientific">Pseudomonas indica</name>
    <dbReference type="NCBI Taxonomy" id="137658"/>
    <lineage>
        <taxon>Bacteria</taxon>
        <taxon>Pseudomonadati</taxon>
        <taxon>Pseudomonadota</taxon>
        <taxon>Gammaproteobacteria</taxon>
        <taxon>Pseudomonadales</taxon>
        <taxon>Pseudomonadaceae</taxon>
        <taxon>Pseudomonas</taxon>
    </lineage>
</organism>
<feature type="compositionally biased region" description="Basic and acidic residues" evidence="1">
    <location>
        <begin position="896"/>
        <end position="912"/>
    </location>
</feature>
<proteinExistence type="predicted"/>
<dbReference type="InterPro" id="IPR010069">
    <property type="entry name" value="CdiA_FHA1_rpt"/>
</dbReference>
<name>A0A1G9QFW6_9PSED</name>
<sequence>MRNSGTVIASRQLTVTGTQTLDNQGGTLSGQAGATLNGGALDNRQGQVFSGGTLNVDAGSLDNRNGKMAAQAVDFTLANALSNDAGLIESDTTLAVRAGRLTNAQGTLRALGERGISRFVIGGRFDNGKGLVEIGNAAFSLSSESLNNLDGIVRHFGSQGFSLSLANLGQAGGRFITGSDLHLEADSWTNGSLIQARTLSLAIGTFTQTASGQLLASQSFTGTGNTWVNNGLLASDGAFSLTLGGGLGTLSLTGTLTNHGTLGSGKALTLYVPTLVNENGLIFSGADMTLRVDTFTNRLADVFSLGAIDLAKDDQGNRAARLDNLSGTLESTGDFSLKAAVINNTRAVLVIDDAGKYTARITELPCSGAYGAGDCSGKRNGVWEIVERDKLAVTEASAASNLQAGGNLSLDGDELNNHSSRISAGGTIAGTLKRLENHGVETGEIETRRVFLSERTRHIDSWQDEAERFTARYWYRSPGYNPDNIGGLESALSHFIGRMESEQTRFRTLTPLASGDQTYAGIIQAGDTIGLTASERIDNGVIRPHFTYVAGGSRGAATDGSRFSTPVGINAQLPADLRQQRIDPLALAGLNLPTRPAASHQYLIETHPALTRLKRFLNSDYLLDKLGYDIDRTQKRLGDGFYEQRLIREALVARTGQRFLDGLTSDEALFRYLMDNAIASKEALNLSVGITLTAEQVAALTHDIVWLEEREVLGEKVLVPVLYLAQAKGRLAPTGALIQARDVALISGGDLHNSGTLRARRNLDITGQNLGNSGLMQADEHLQLLATDSIRNAQGGIIAGRDVSAIALTGDILNERSVTTHASTERGYNHREDFADSAARIEAANDLTLGAGRDIRNIGSAVTAGRDLRLDAGRDLLIVAAEEHDRTALQARKRNSRVERIEQHGSDIRAGRDLSAQAGNDLAVSASKVKADGDVGLEAGGDVLIAAAANESHVEAHRKSRHKKVDMERSRITQQAAAIEAGDDLDVKAGNDLTVIASRLDAGGEAYLYAQHDLGLLAAENLDHRLDEKKKKGAWGSKASRKDQITRTTQVGSEIVSGDDLTLASEGDQTYQATHL</sequence>
<feature type="region of interest" description="Disordered" evidence="1">
    <location>
        <begin position="893"/>
        <end position="912"/>
    </location>
</feature>
<dbReference type="EMBL" id="FNFD01000054">
    <property type="protein sequence ID" value="SDM09909.1"/>
    <property type="molecule type" value="Genomic_DNA"/>
</dbReference>
<evidence type="ECO:0000313" key="3">
    <source>
        <dbReference type="Proteomes" id="UP000198706"/>
    </source>
</evidence>
<gene>
    <name evidence="2" type="ORF">SAMN05216186_1541</name>
</gene>